<dbReference type="RefSeq" id="WP_164030974.1">
    <property type="nucleotide sequence ID" value="NZ_JAABOQ010000003.1"/>
</dbReference>
<sequence length="178" mass="20085">MKGIIVSIFLLATTHLTLSQNKNIEEHASNTEKFSSRAGALIEKEFIELGTINKMEVQILKITDMISGDSISSLRVQNYAASNYSSTKIANLDTDEIDGLIKSLKIINGNVLTSTVENYTEISFKSRSGFEAGCYWSKGKWILYLKIDKNDRNSMILLKQNDYIKLIRLLELAKNQLK</sequence>
<reference evidence="1 2" key="1">
    <citation type="submission" date="2020-01" db="EMBL/GenBank/DDBJ databases">
        <title>Spongiivirga citrea KCTC 32990T.</title>
        <authorList>
            <person name="Wang G."/>
        </authorList>
    </citation>
    <scope>NUCLEOTIDE SEQUENCE [LARGE SCALE GENOMIC DNA]</scope>
    <source>
        <strain evidence="1 2">KCTC 32990</strain>
    </source>
</reference>
<dbReference type="EMBL" id="JAABOQ010000003">
    <property type="protein sequence ID" value="NER17015.1"/>
    <property type="molecule type" value="Genomic_DNA"/>
</dbReference>
<evidence type="ECO:0000313" key="2">
    <source>
        <dbReference type="Proteomes" id="UP000474296"/>
    </source>
</evidence>
<proteinExistence type="predicted"/>
<dbReference type="AlphaFoldDB" id="A0A6M0CGS1"/>
<name>A0A6M0CGS1_9FLAO</name>
<gene>
    <name evidence="1" type="ORF">GWK10_07320</name>
</gene>
<evidence type="ECO:0000313" key="1">
    <source>
        <dbReference type="EMBL" id="NER17015.1"/>
    </source>
</evidence>
<protein>
    <submittedName>
        <fullName evidence="1">Uncharacterized protein</fullName>
    </submittedName>
</protein>
<accession>A0A6M0CGS1</accession>
<comment type="caution">
    <text evidence="1">The sequence shown here is derived from an EMBL/GenBank/DDBJ whole genome shotgun (WGS) entry which is preliminary data.</text>
</comment>
<keyword evidence="2" id="KW-1185">Reference proteome</keyword>
<organism evidence="1 2">
    <name type="scientific">Spongiivirga citrea</name>
    <dbReference type="NCBI Taxonomy" id="1481457"/>
    <lineage>
        <taxon>Bacteria</taxon>
        <taxon>Pseudomonadati</taxon>
        <taxon>Bacteroidota</taxon>
        <taxon>Flavobacteriia</taxon>
        <taxon>Flavobacteriales</taxon>
        <taxon>Flavobacteriaceae</taxon>
        <taxon>Spongiivirga</taxon>
    </lineage>
</organism>
<dbReference type="Proteomes" id="UP000474296">
    <property type="component" value="Unassembled WGS sequence"/>
</dbReference>